<dbReference type="PROSITE" id="PS51746">
    <property type="entry name" value="PPM_2"/>
    <property type="match status" value="1"/>
</dbReference>
<evidence type="ECO:0000259" key="3">
    <source>
        <dbReference type="PROSITE" id="PS51746"/>
    </source>
</evidence>
<evidence type="ECO:0000256" key="2">
    <source>
        <dbReference type="RuleBase" id="RU366020"/>
    </source>
</evidence>
<dbReference type="Gene3D" id="3.60.40.10">
    <property type="entry name" value="PPM-type phosphatase domain"/>
    <property type="match status" value="1"/>
</dbReference>
<gene>
    <name evidence="4" type="primary">Pptc7</name>
    <name evidence="4" type="ORF">PANHAL_R08474</name>
</gene>
<keyword evidence="5" id="KW-1185">Reference proteome</keyword>
<dbReference type="SUPFAM" id="SSF81606">
    <property type="entry name" value="PP2C-like"/>
    <property type="match status" value="1"/>
</dbReference>
<dbReference type="EMBL" id="VYZV01002989">
    <property type="protein sequence ID" value="NXS65418.1"/>
    <property type="molecule type" value="Genomic_DNA"/>
</dbReference>
<evidence type="ECO:0000313" key="5">
    <source>
        <dbReference type="Proteomes" id="UP000580171"/>
    </source>
</evidence>
<dbReference type="InterPro" id="IPR039123">
    <property type="entry name" value="PPTC7"/>
</dbReference>
<dbReference type="EC" id="3.1.3.16" evidence="2"/>
<comment type="catalytic activity">
    <reaction evidence="2">
        <text>O-phospho-L-threonyl-[protein] + H2O = L-threonyl-[protein] + phosphate</text>
        <dbReference type="Rhea" id="RHEA:47004"/>
        <dbReference type="Rhea" id="RHEA-COMP:11060"/>
        <dbReference type="Rhea" id="RHEA-COMP:11605"/>
        <dbReference type="ChEBI" id="CHEBI:15377"/>
        <dbReference type="ChEBI" id="CHEBI:30013"/>
        <dbReference type="ChEBI" id="CHEBI:43474"/>
        <dbReference type="ChEBI" id="CHEBI:61977"/>
        <dbReference type="EC" id="3.1.3.16"/>
    </reaction>
</comment>
<reference evidence="4 5" key="1">
    <citation type="submission" date="2019-09" db="EMBL/GenBank/DDBJ databases">
        <title>Bird 10,000 Genomes (B10K) Project - Family phase.</title>
        <authorList>
            <person name="Zhang G."/>
        </authorList>
    </citation>
    <scope>NUCLEOTIDE SEQUENCE [LARGE SCALE GENOMIC DNA]</scope>
    <source>
        <strain evidence="4">B10K-DU-012-58</strain>
        <tissue evidence="4">Muscle</tissue>
    </source>
</reference>
<keyword evidence="2" id="KW-0378">Hydrolase</keyword>
<comment type="cofactor">
    <cofactor evidence="2">
        <name>Mg(2+)</name>
        <dbReference type="ChEBI" id="CHEBI:18420"/>
    </cofactor>
</comment>
<protein>
    <recommendedName>
        <fullName evidence="2">Protein phosphatase</fullName>
        <ecNumber evidence="2">3.1.3.16</ecNumber>
    </recommendedName>
</protein>
<dbReference type="OrthoDB" id="60843at2759"/>
<keyword evidence="2" id="KW-0904">Protein phosphatase</keyword>
<dbReference type="PANTHER" id="PTHR12320">
    <property type="entry name" value="PROTEIN PHOSPHATASE 2C"/>
    <property type="match status" value="1"/>
</dbReference>
<evidence type="ECO:0000256" key="1">
    <source>
        <dbReference type="ARBA" id="ARBA00006702"/>
    </source>
</evidence>
<feature type="domain" description="PPM-type phosphatase" evidence="3">
    <location>
        <begin position="1"/>
        <end position="205"/>
    </location>
</feature>
<accession>A0A7L2W6C3</accession>
<comment type="caution">
    <text evidence="4">The sequence shown here is derived from an EMBL/GenBank/DDBJ whole genome shotgun (WGS) entry which is preliminary data.</text>
</comment>
<keyword evidence="2" id="KW-0464">Manganese</keyword>
<feature type="non-terminal residue" evidence="4">
    <location>
        <position position="1"/>
    </location>
</feature>
<dbReference type="AlphaFoldDB" id="A0A7L2W6C3"/>
<evidence type="ECO:0000313" key="4">
    <source>
        <dbReference type="EMBL" id="NXS65418.1"/>
    </source>
</evidence>
<dbReference type="GO" id="GO:0046872">
    <property type="term" value="F:metal ion binding"/>
    <property type="evidence" value="ECO:0007669"/>
    <property type="project" value="UniProtKB-UniRule"/>
</dbReference>
<keyword evidence="2" id="KW-0479">Metal-binding</keyword>
<proteinExistence type="inferred from homology"/>
<dbReference type="Proteomes" id="UP000580171">
    <property type="component" value="Unassembled WGS sequence"/>
</dbReference>
<keyword evidence="2" id="KW-0460">Magnesium</keyword>
<dbReference type="PANTHER" id="PTHR12320:SF1">
    <property type="entry name" value="PROTEIN PHOSPHATASE PTC7 HOMOLOG"/>
    <property type="match status" value="1"/>
</dbReference>
<comment type="catalytic activity">
    <reaction evidence="2">
        <text>O-phospho-L-seryl-[protein] + H2O = L-seryl-[protein] + phosphate</text>
        <dbReference type="Rhea" id="RHEA:20629"/>
        <dbReference type="Rhea" id="RHEA-COMP:9863"/>
        <dbReference type="Rhea" id="RHEA-COMP:11604"/>
        <dbReference type="ChEBI" id="CHEBI:15377"/>
        <dbReference type="ChEBI" id="CHEBI:29999"/>
        <dbReference type="ChEBI" id="CHEBI:43474"/>
        <dbReference type="ChEBI" id="CHEBI:83421"/>
        <dbReference type="EC" id="3.1.3.16"/>
    </reaction>
</comment>
<dbReference type="InterPro" id="IPR001932">
    <property type="entry name" value="PPM-type_phosphatase-like_dom"/>
</dbReference>
<dbReference type="GO" id="GO:0004722">
    <property type="term" value="F:protein serine/threonine phosphatase activity"/>
    <property type="evidence" value="ECO:0007669"/>
    <property type="project" value="UniProtKB-EC"/>
</dbReference>
<name>A0A7L2W6C3_PANHA</name>
<dbReference type="GO" id="GO:0005739">
    <property type="term" value="C:mitochondrion"/>
    <property type="evidence" value="ECO:0007669"/>
    <property type="project" value="TreeGrafter"/>
</dbReference>
<sequence length="205" mass="22044">GVADGVGGWRDYGVDPSQFSGTLMRTCERLVKEGRFVPSNPVGILTAGYCELLQNKVPLLGSSTACIVVLDRTSHRLHTANLGDSGFLVVRGGEVVHRSDEQQHYFNTPFQLSIAPPEAEGVVLSDSRPTGCGLLVAISRHVSYSIALESDSESVSVLAVPNSNYESIQQTARSIAEQAHELAYDPTYMSPFAQFACDNGLNVRG</sequence>
<comment type="cofactor">
    <cofactor evidence="2">
        <name>Mn(2+)</name>
        <dbReference type="ChEBI" id="CHEBI:29035"/>
    </cofactor>
</comment>
<feature type="non-terminal residue" evidence="4">
    <location>
        <position position="205"/>
    </location>
</feature>
<organism evidence="4 5">
    <name type="scientific">Pandion haliaetus</name>
    <name type="common">Osprey</name>
    <name type="synonym">Falco haliaetus</name>
    <dbReference type="NCBI Taxonomy" id="56262"/>
    <lineage>
        <taxon>Eukaryota</taxon>
        <taxon>Metazoa</taxon>
        <taxon>Chordata</taxon>
        <taxon>Craniata</taxon>
        <taxon>Vertebrata</taxon>
        <taxon>Euteleostomi</taxon>
        <taxon>Archelosauria</taxon>
        <taxon>Archosauria</taxon>
        <taxon>Dinosauria</taxon>
        <taxon>Saurischia</taxon>
        <taxon>Theropoda</taxon>
        <taxon>Coelurosauria</taxon>
        <taxon>Aves</taxon>
        <taxon>Neognathae</taxon>
        <taxon>Neoaves</taxon>
        <taxon>Telluraves</taxon>
        <taxon>Accipitrimorphae</taxon>
        <taxon>Accipitriformes</taxon>
        <taxon>Pandionidae</taxon>
        <taxon>Pandion</taxon>
    </lineage>
</organism>
<dbReference type="InterPro" id="IPR036457">
    <property type="entry name" value="PPM-type-like_dom_sf"/>
</dbReference>
<comment type="similarity">
    <text evidence="1 2">Belongs to the PP2C family.</text>
</comment>